<dbReference type="GO" id="GO:0016887">
    <property type="term" value="F:ATP hydrolysis activity"/>
    <property type="evidence" value="ECO:0007669"/>
    <property type="project" value="InterPro"/>
</dbReference>
<dbReference type="GO" id="GO:0006302">
    <property type="term" value="P:double-strand break repair"/>
    <property type="evidence" value="ECO:0007669"/>
    <property type="project" value="TreeGrafter"/>
</dbReference>
<dbReference type="GO" id="GO:0000731">
    <property type="term" value="P:DNA synthesis involved in DNA repair"/>
    <property type="evidence" value="ECO:0007669"/>
    <property type="project" value="TreeGrafter"/>
</dbReference>
<gene>
    <name evidence="2" type="ORF">GTP56_22770</name>
</gene>
<dbReference type="InterPro" id="IPR014555">
    <property type="entry name" value="RecF-like"/>
</dbReference>
<reference evidence="2 3" key="1">
    <citation type="submission" date="2019-12" db="EMBL/GenBank/DDBJ databases">
        <title>Novel species isolated from a subtropical stream in China.</title>
        <authorList>
            <person name="Lu H."/>
        </authorList>
    </citation>
    <scope>NUCLEOTIDE SEQUENCE [LARGE SCALE GENOMIC DNA]</scope>
    <source>
        <strain evidence="2 3">FT134W</strain>
    </source>
</reference>
<evidence type="ECO:0000313" key="3">
    <source>
        <dbReference type="Proteomes" id="UP000469734"/>
    </source>
</evidence>
<dbReference type="Pfam" id="PF13304">
    <property type="entry name" value="AAA_21"/>
    <property type="match status" value="1"/>
</dbReference>
<accession>A0A7X4H4A2</accession>
<dbReference type="InterPro" id="IPR003959">
    <property type="entry name" value="ATPase_AAA_core"/>
</dbReference>
<dbReference type="InterPro" id="IPR027417">
    <property type="entry name" value="P-loop_NTPase"/>
</dbReference>
<dbReference type="RefSeq" id="WP_161051790.1">
    <property type="nucleotide sequence ID" value="NZ_WWCR01000031.1"/>
</dbReference>
<dbReference type="PIRSF" id="PIRSF029347">
    <property type="entry name" value="RecF"/>
    <property type="match status" value="1"/>
</dbReference>
<evidence type="ECO:0000313" key="2">
    <source>
        <dbReference type="EMBL" id="MYM74998.1"/>
    </source>
</evidence>
<name>A0A7X4H4A2_9BURK</name>
<comment type="caution">
    <text evidence="2">The sequence shown here is derived from an EMBL/GenBank/DDBJ whole genome shotgun (WGS) entry which is preliminary data.</text>
</comment>
<dbReference type="SUPFAM" id="SSF52540">
    <property type="entry name" value="P-loop containing nucleoside triphosphate hydrolases"/>
    <property type="match status" value="1"/>
</dbReference>
<proteinExistence type="predicted"/>
<protein>
    <submittedName>
        <fullName evidence="2">AAA family ATPase</fullName>
    </submittedName>
</protein>
<sequence length="371" mass="42166">MSTTKNSINRLTIKGFKSIQKLDRLHLDRLNVLIGANGVGKSNFVSYFRMLGEMVELRLQNWTANQGSADRIVSFGVKETKEVESFIEFGLNGYKFELEPTVDGGFSISDEQLFFDGPYYGKKWIPLGSGHKEAKLKEKFKSSAKGGEADYCYSSIASWKIFHFHDTSDTAGVKRMGALQDNEYLRPDASNLAAYLYRLSEDAPDVYDQILKTIRLAIPFFDEFVLKPRKLKTEEEQIRLLWKQKDSDYSLWPSQLSDGSIRFICLVTALLQPDPPSTIIIDEPELGLHPYAITLLGSLLRSAATRMQVIVSTQSVPLVNEFEIEDLIIVEREDGGTVFKRLDEDEFSTWLEDYSVGELWEKNVLGGRPRK</sequence>
<dbReference type="GO" id="GO:0005524">
    <property type="term" value="F:ATP binding"/>
    <property type="evidence" value="ECO:0007669"/>
    <property type="project" value="InterPro"/>
</dbReference>
<evidence type="ECO:0000259" key="1">
    <source>
        <dbReference type="Pfam" id="PF13304"/>
    </source>
</evidence>
<feature type="domain" description="ATPase AAA-type core" evidence="1">
    <location>
        <begin position="30"/>
        <end position="318"/>
    </location>
</feature>
<dbReference type="Gene3D" id="3.40.50.300">
    <property type="entry name" value="P-loop containing nucleotide triphosphate hydrolases"/>
    <property type="match status" value="1"/>
</dbReference>
<dbReference type="AlphaFoldDB" id="A0A7X4H4A2"/>
<dbReference type="PANTHER" id="PTHR32182:SF22">
    <property type="entry name" value="ATP-DEPENDENT ENDONUCLEASE, OLD FAMILY-RELATED"/>
    <property type="match status" value="1"/>
</dbReference>
<dbReference type="Proteomes" id="UP000469734">
    <property type="component" value="Unassembled WGS sequence"/>
</dbReference>
<organism evidence="2 3">
    <name type="scientific">Duganella margarita</name>
    <dbReference type="NCBI Taxonomy" id="2692170"/>
    <lineage>
        <taxon>Bacteria</taxon>
        <taxon>Pseudomonadati</taxon>
        <taxon>Pseudomonadota</taxon>
        <taxon>Betaproteobacteria</taxon>
        <taxon>Burkholderiales</taxon>
        <taxon>Oxalobacteraceae</taxon>
        <taxon>Telluria group</taxon>
        <taxon>Duganella</taxon>
    </lineage>
</organism>
<dbReference type="PANTHER" id="PTHR32182">
    <property type="entry name" value="DNA REPLICATION AND REPAIR PROTEIN RECF"/>
    <property type="match status" value="1"/>
</dbReference>
<dbReference type="EMBL" id="WWCR01000031">
    <property type="protein sequence ID" value="MYM74998.1"/>
    <property type="molecule type" value="Genomic_DNA"/>
</dbReference>